<evidence type="ECO:0000313" key="2">
    <source>
        <dbReference type="EMBL" id="KAF2121594.1"/>
    </source>
</evidence>
<evidence type="ECO:0000313" key="3">
    <source>
        <dbReference type="Proteomes" id="UP000799770"/>
    </source>
</evidence>
<keyword evidence="3" id="KW-1185">Reference proteome</keyword>
<dbReference type="OrthoDB" id="2414723at2759"/>
<dbReference type="InterPro" id="IPR003131">
    <property type="entry name" value="T1-type_BTB"/>
</dbReference>
<dbReference type="Proteomes" id="UP000799770">
    <property type="component" value="Unassembled WGS sequence"/>
</dbReference>
<sequence length="208" mass="23908">MAEDLPAIVTLDVGGCKLRVLRATLQDCGPLYAQTGEHWKDHIQPDGSHFVDADPEIFAHVLNFLCRPTAYPIFWDKVKGFDYDLYNKLEKEAEAWLVIDLAKWIKDKKYEKAVQVVSHRPIIEDFYNYDAENVMDGSSGIKQHVVTKTRQVYVCPRGIPAHRVGKYAPRKCGYQCRKAQGDDGDDFEEEVYHEVITLRKSVRFKSDV</sequence>
<name>A0A6A5ZRJ1_9PLEO</name>
<proteinExistence type="predicted"/>
<dbReference type="SUPFAM" id="SSF54695">
    <property type="entry name" value="POZ domain"/>
    <property type="match status" value="1"/>
</dbReference>
<organism evidence="2 3">
    <name type="scientific">Lophiotrema nucula</name>
    <dbReference type="NCBI Taxonomy" id="690887"/>
    <lineage>
        <taxon>Eukaryota</taxon>
        <taxon>Fungi</taxon>
        <taxon>Dikarya</taxon>
        <taxon>Ascomycota</taxon>
        <taxon>Pezizomycotina</taxon>
        <taxon>Dothideomycetes</taxon>
        <taxon>Pleosporomycetidae</taxon>
        <taxon>Pleosporales</taxon>
        <taxon>Lophiotremataceae</taxon>
        <taxon>Lophiotrema</taxon>
    </lineage>
</organism>
<reference evidence="2" key="1">
    <citation type="journal article" date="2020" name="Stud. Mycol.">
        <title>101 Dothideomycetes genomes: a test case for predicting lifestyles and emergence of pathogens.</title>
        <authorList>
            <person name="Haridas S."/>
            <person name="Albert R."/>
            <person name="Binder M."/>
            <person name="Bloem J."/>
            <person name="Labutti K."/>
            <person name="Salamov A."/>
            <person name="Andreopoulos B."/>
            <person name="Baker S."/>
            <person name="Barry K."/>
            <person name="Bills G."/>
            <person name="Bluhm B."/>
            <person name="Cannon C."/>
            <person name="Castanera R."/>
            <person name="Culley D."/>
            <person name="Daum C."/>
            <person name="Ezra D."/>
            <person name="Gonzalez J."/>
            <person name="Henrissat B."/>
            <person name="Kuo A."/>
            <person name="Liang C."/>
            <person name="Lipzen A."/>
            <person name="Lutzoni F."/>
            <person name="Magnuson J."/>
            <person name="Mondo S."/>
            <person name="Nolan M."/>
            <person name="Ohm R."/>
            <person name="Pangilinan J."/>
            <person name="Park H.-J."/>
            <person name="Ramirez L."/>
            <person name="Alfaro M."/>
            <person name="Sun H."/>
            <person name="Tritt A."/>
            <person name="Yoshinaga Y."/>
            <person name="Zwiers L.-H."/>
            <person name="Turgeon B."/>
            <person name="Goodwin S."/>
            <person name="Spatafora J."/>
            <person name="Crous P."/>
            <person name="Grigoriev I."/>
        </authorList>
    </citation>
    <scope>NUCLEOTIDE SEQUENCE</scope>
    <source>
        <strain evidence="2">CBS 627.86</strain>
    </source>
</reference>
<gene>
    <name evidence="2" type="ORF">BDV96DRAFT_640978</name>
</gene>
<feature type="domain" description="Potassium channel tetramerisation-type BTB" evidence="1">
    <location>
        <begin position="9"/>
        <end position="66"/>
    </location>
</feature>
<dbReference type="AlphaFoldDB" id="A0A6A5ZRJ1"/>
<accession>A0A6A5ZRJ1</accession>
<dbReference type="Pfam" id="PF02214">
    <property type="entry name" value="BTB_2"/>
    <property type="match status" value="1"/>
</dbReference>
<dbReference type="GO" id="GO:0051260">
    <property type="term" value="P:protein homooligomerization"/>
    <property type="evidence" value="ECO:0007669"/>
    <property type="project" value="InterPro"/>
</dbReference>
<dbReference type="InterPro" id="IPR011333">
    <property type="entry name" value="SKP1/BTB/POZ_sf"/>
</dbReference>
<evidence type="ECO:0000259" key="1">
    <source>
        <dbReference type="Pfam" id="PF02214"/>
    </source>
</evidence>
<protein>
    <recommendedName>
        <fullName evidence="1">Potassium channel tetramerisation-type BTB domain-containing protein</fullName>
    </recommendedName>
</protein>
<dbReference type="Gene3D" id="3.30.710.10">
    <property type="entry name" value="Potassium Channel Kv1.1, Chain A"/>
    <property type="match status" value="1"/>
</dbReference>
<dbReference type="EMBL" id="ML977312">
    <property type="protein sequence ID" value="KAF2121594.1"/>
    <property type="molecule type" value="Genomic_DNA"/>
</dbReference>